<dbReference type="PANTHER" id="PTHR43182">
    <property type="entry name" value="COBALT-PRECORRIN-6B C(15)-METHYLTRANSFERASE (DECARBOXYLATING)"/>
    <property type="match status" value="1"/>
</dbReference>
<dbReference type="Pfam" id="PF00590">
    <property type="entry name" value="TP_methylase"/>
    <property type="match status" value="1"/>
</dbReference>
<dbReference type="OrthoDB" id="9787825at2"/>
<dbReference type="NCBIfam" id="TIGR02469">
    <property type="entry name" value="CbiT"/>
    <property type="match status" value="1"/>
</dbReference>
<dbReference type="AlphaFoldDB" id="A0A5B8G1G2"/>
<gene>
    <name evidence="7" type="primary">cbiE</name>
    <name evidence="7" type="ORF">FDP22_15350</name>
</gene>
<dbReference type="EMBL" id="CP040818">
    <property type="protein sequence ID" value="QDL93039.1"/>
    <property type="molecule type" value="Genomic_DNA"/>
</dbReference>
<dbReference type="GO" id="GO:0009236">
    <property type="term" value="P:cobalamin biosynthetic process"/>
    <property type="evidence" value="ECO:0007669"/>
    <property type="project" value="UniProtKB-UniPathway"/>
</dbReference>
<evidence type="ECO:0000256" key="2">
    <source>
        <dbReference type="ARBA" id="ARBA00022573"/>
    </source>
</evidence>
<dbReference type="CDD" id="cd02440">
    <property type="entry name" value="AdoMet_MTases"/>
    <property type="match status" value="1"/>
</dbReference>
<keyword evidence="8" id="KW-1185">Reference proteome</keyword>
<dbReference type="InterPro" id="IPR000878">
    <property type="entry name" value="4pyrrol_Mease"/>
</dbReference>
<dbReference type="InterPro" id="IPR014777">
    <property type="entry name" value="4pyrrole_Mease_sub1"/>
</dbReference>
<dbReference type="InterPro" id="IPR006365">
    <property type="entry name" value="Cbl_synth_CobL"/>
</dbReference>
<feature type="domain" description="Tetrapyrrole methylase" evidence="6">
    <location>
        <begin position="8"/>
        <end position="187"/>
    </location>
</feature>
<keyword evidence="2" id="KW-0169">Cobalamin biosynthesis</keyword>
<dbReference type="GO" id="GO:0032259">
    <property type="term" value="P:methylation"/>
    <property type="evidence" value="ECO:0007669"/>
    <property type="project" value="UniProtKB-KW"/>
</dbReference>
<dbReference type="InterPro" id="IPR029063">
    <property type="entry name" value="SAM-dependent_MTases_sf"/>
</dbReference>
<proteinExistence type="predicted"/>
<dbReference type="CDD" id="cd11644">
    <property type="entry name" value="Precorrin-6Y-MT"/>
    <property type="match status" value="1"/>
</dbReference>
<dbReference type="NCBIfam" id="TIGR02467">
    <property type="entry name" value="CbiE"/>
    <property type="match status" value="1"/>
</dbReference>
<reference evidence="7 8" key="1">
    <citation type="submission" date="2019-06" db="EMBL/GenBank/DDBJ databases">
        <title>Genome sequence of Rhodobacteraceae bacterium D4M1.</title>
        <authorList>
            <person name="Cao J."/>
        </authorList>
    </citation>
    <scope>NUCLEOTIDE SEQUENCE [LARGE SCALE GENOMIC DNA]</scope>
    <source>
        <strain evidence="7 8">D4M1</strain>
    </source>
</reference>
<organism evidence="7 8">
    <name type="scientific">Paroceanicella profunda</name>
    <dbReference type="NCBI Taxonomy" id="2579971"/>
    <lineage>
        <taxon>Bacteria</taxon>
        <taxon>Pseudomonadati</taxon>
        <taxon>Pseudomonadota</taxon>
        <taxon>Alphaproteobacteria</taxon>
        <taxon>Rhodobacterales</taxon>
        <taxon>Paracoccaceae</taxon>
        <taxon>Paroceanicella</taxon>
    </lineage>
</organism>
<dbReference type="GO" id="GO:0008276">
    <property type="term" value="F:protein methyltransferase activity"/>
    <property type="evidence" value="ECO:0007669"/>
    <property type="project" value="InterPro"/>
</dbReference>
<dbReference type="Gene3D" id="3.40.50.150">
    <property type="entry name" value="Vaccinia Virus protein VP39"/>
    <property type="match status" value="1"/>
</dbReference>
<dbReference type="Gene3D" id="3.40.1010.10">
    <property type="entry name" value="Cobalt-precorrin-4 Transmethylase, Domain 1"/>
    <property type="match status" value="1"/>
</dbReference>
<dbReference type="UniPathway" id="UPA00148"/>
<accession>A0A5B8G1G2</accession>
<dbReference type="InterPro" id="IPR035996">
    <property type="entry name" value="4pyrrol_Methylase_sf"/>
</dbReference>
<dbReference type="PIRSF" id="PIRSF036428">
    <property type="entry name" value="CobL"/>
    <property type="match status" value="1"/>
</dbReference>
<name>A0A5B8G1G2_9RHOB</name>
<dbReference type="Proteomes" id="UP000305888">
    <property type="component" value="Chromosome"/>
</dbReference>
<protein>
    <submittedName>
        <fullName evidence="7">Precorrin-6y C5,15-methyltransferase (Decarboxylating) subunit CbiE</fullName>
    </submittedName>
</protein>
<keyword evidence="3 7" id="KW-0489">Methyltransferase</keyword>
<dbReference type="SUPFAM" id="SSF53790">
    <property type="entry name" value="Tetrapyrrole methylase"/>
    <property type="match status" value="1"/>
</dbReference>
<evidence type="ECO:0000256" key="1">
    <source>
        <dbReference type="ARBA" id="ARBA00004953"/>
    </source>
</evidence>
<evidence type="ECO:0000313" key="8">
    <source>
        <dbReference type="Proteomes" id="UP000305888"/>
    </source>
</evidence>
<sequence>MTSPWLQIVGMGEDGPAGLGARARAAFEAAEVLVGGARHHALAAGHPAERMHWPSPFCALVAEIAAHRGRRVTVMATGDPMWFSVGETLAAAFGAEAELHPHPSAFQLAAARMGWPLAGVETLTVHGRPVETLLPHVTPGARLLVLSDGPGTPAAVAALLGARGFGDSRLTVLAAMGGAREARAQARAADWQGAAPAFHTLAVECVAGPQAQLLSRVPGLPEAVYLNDGTITKAEVRAVTLARLMPMPGALLWDLGCGAGSVSIEWMRAARDARAIGVEARADRLAFAGENARRLGVPGLRLVAGTLPEALADLPAPDAVFIGGGLGEAVVDRALAALRPLGRLVANCVTLEGASLATRLQARHGGDLTEISVSRAGPLGPHRAWAPLRPVTQWSLQR</sequence>
<dbReference type="InterPro" id="IPR012818">
    <property type="entry name" value="CbiE"/>
</dbReference>
<evidence type="ECO:0000256" key="3">
    <source>
        <dbReference type="ARBA" id="ARBA00022603"/>
    </source>
</evidence>
<keyword evidence="4 7" id="KW-0808">Transferase</keyword>
<dbReference type="SUPFAM" id="SSF53335">
    <property type="entry name" value="S-adenosyl-L-methionine-dependent methyltransferases"/>
    <property type="match status" value="1"/>
</dbReference>
<dbReference type="InterPro" id="IPR014008">
    <property type="entry name" value="Cbl_synth_MTase_CbiT"/>
</dbReference>
<evidence type="ECO:0000256" key="4">
    <source>
        <dbReference type="ARBA" id="ARBA00022679"/>
    </source>
</evidence>
<comment type="pathway">
    <text evidence="1">Cofactor biosynthesis; adenosylcobalamin biosynthesis.</text>
</comment>
<evidence type="ECO:0000256" key="5">
    <source>
        <dbReference type="ARBA" id="ARBA00022691"/>
    </source>
</evidence>
<dbReference type="KEGG" id="ppru:FDP22_15350"/>
<keyword evidence="5" id="KW-0949">S-adenosyl-L-methionine</keyword>
<dbReference type="InterPro" id="IPR050714">
    <property type="entry name" value="Cobalamin_biosynth_MTase"/>
</dbReference>
<evidence type="ECO:0000313" key="7">
    <source>
        <dbReference type="EMBL" id="QDL93039.1"/>
    </source>
</evidence>
<dbReference type="PANTHER" id="PTHR43182:SF1">
    <property type="entry name" value="COBALT-PRECORRIN-7 C(5)-METHYLTRANSFERASE"/>
    <property type="match status" value="1"/>
</dbReference>
<dbReference type="RefSeq" id="WP_138574972.1">
    <property type="nucleotide sequence ID" value="NZ_CP040818.1"/>
</dbReference>
<evidence type="ECO:0000259" key="6">
    <source>
        <dbReference type="Pfam" id="PF00590"/>
    </source>
</evidence>